<protein>
    <submittedName>
        <fullName evidence="2">Uncharacterized protein</fullName>
    </submittedName>
</protein>
<feature type="region of interest" description="Disordered" evidence="1">
    <location>
        <begin position="16"/>
        <end position="40"/>
    </location>
</feature>
<reference evidence="2" key="3">
    <citation type="submission" date="2015-04" db="UniProtKB">
        <authorList>
            <consortium name="EnsemblPlants"/>
        </authorList>
    </citation>
    <scope>IDENTIFICATION</scope>
</reference>
<keyword evidence="3" id="KW-1185">Reference proteome</keyword>
<dbReference type="EnsemblPlants" id="LPERR05G00620.1">
    <property type="protein sequence ID" value="LPERR05G00620.1"/>
    <property type="gene ID" value="LPERR05G00620"/>
</dbReference>
<dbReference type="Proteomes" id="UP000032180">
    <property type="component" value="Chromosome 5"/>
</dbReference>
<dbReference type="AlphaFoldDB" id="A0A0D9WBW8"/>
<organism evidence="2 3">
    <name type="scientific">Leersia perrieri</name>
    <dbReference type="NCBI Taxonomy" id="77586"/>
    <lineage>
        <taxon>Eukaryota</taxon>
        <taxon>Viridiplantae</taxon>
        <taxon>Streptophyta</taxon>
        <taxon>Embryophyta</taxon>
        <taxon>Tracheophyta</taxon>
        <taxon>Spermatophyta</taxon>
        <taxon>Magnoliopsida</taxon>
        <taxon>Liliopsida</taxon>
        <taxon>Poales</taxon>
        <taxon>Poaceae</taxon>
        <taxon>BOP clade</taxon>
        <taxon>Oryzoideae</taxon>
        <taxon>Oryzeae</taxon>
        <taxon>Oryzinae</taxon>
        <taxon>Leersia</taxon>
    </lineage>
</organism>
<dbReference type="Gramene" id="LPERR05G00620.1">
    <property type="protein sequence ID" value="LPERR05G00620.1"/>
    <property type="gene ID" value="LPERR05G00620"/>
</dbReference>
<evidence type="ECO:0000256" key="1">
    <source>
        <dbReference type="SAM" id="MobiDB-lite"/>
    </source>
</evidence>
<evidence type="ECO:0000313" key="3">
    <source>
        <dbReference type="Proteomes" id="UP000032180"/>
    </source>
</evidence>
<reference evidence="2 3" key="1">
    <citation type="submission" date="2012-08" db="EMBL/GenBank/DDBJ databases">
        <title>Oryza genome evolution.</title>
        <authorList>
            <person name="Wing R.A."/>
        </authorList>
    </citation>
    <scope>NUCLEOTIDE SEQUENCE</scope>
</reference>
<proteinExistence type="predicted"/>
<sequence>MQRLWQQHRIVGGVLQGREQSLKPRRPRLPSFLDTPEVKERSARSTELASKYWEHDPKTGISYFTRAVLCDLTRFDLDKEYIL</sequence>
<reference evidence="3" key="2">
    <citation type="submission" date="2013-12" db="EMBL/GenBank/DDBJ databases">
        <authorList>
            <person name="Yu Y."/>
            <person name="Lee S."/>
            <person name="de Baynast K."/>
            <person name="Wissotski M."/>
            <person name="Liu L."/>
            <person name="Talag J."/>
            <person name="Goicoechea J."/>
            <person name="Angelova A."/>
            <person name="Jetty R."/>
            <person name="Kudrna D."/>
            <person name="Golser W."/>
            <person name="Rivera L."/>
            <person name="Zhang J."/>
            <person name="Wing R."/>
        </authorList>
    </citation>
    <scope>NUCLEOTIDE SEQUENCE</scope>
</reference>
<name>A0A0D9WBW8_9ORYZ</name>
<evidence type="ECO:0000313" key="2">
    <source>
        <dbReference type="EnsemblPlants" id="LPERR05G00620.1"/>
    </source>
</evidence>
<dbReference type="STRING" id="77586.A0A0D9WBW8"/>
<accession>A0A0D9WBW8</accession>
<dbReference type="HOGENOM" id="CLU_2545922_0_0_1"/>